<dbReference type="SUPFAM" id="SSF53383">
    <property type="entry name" value="PLP-dependent transferases"/>
    <property type="match status" value="1"/>
</dbReference>
<reference evidence="6" key="1">
    <citation type="submission" date="2017-02" db="EMBL/GenBank/DDBJ databases">
        <authorList>
            <person name="Varghese N."/>
            <person name="Submissions S."/>
        </authorList>
    </citation>
    <scope>NUCLEOTIDE SEQUENCE [LARGE SCALE GENOMIC DNA]</scope>
    <source>
        <strain evidence="6">DSM 22270</strain>
    </source>
</reference>
<dbReference type="GO" id="GO:0005829">
    <property type="term" value="C:cytosol"/>
    <property type="evidence" value="ECO:0007669"/>
    <property type="project" value="TreeGrafter"/>
</dbReference>
<protein>
    <submittedName>
        <fullName evidence="5">L-threonine aldolase</fullName>
    </submittedName>
</protein>
<dbReference type="InterPro" id="IPR015424">
    <property type="entry name" value="PyrdxlP-dep_Trfase"/>
</dbReference>
<keyword evidence="6" id="KW-1185">Reference proteome</keyword>
<proteinExistence type="inferred from homology"/>
<dbReference type="InterPro" id="IPR001597">
    <property type="entry name" value="ArAA_b-elim_lyase/Thr_aldolase"/>
</dbReference>
<dbReference type="Proteomes" id="UP000190897">
    <property type="component" value="Unassembled WGS sequence"/>
</dbReference>
<accession>A0A1T5DJN4</accession>
<dbReference type="STRING" id="651661.SAMN05660293_01670"/>
<dbReference type="AlphaFoldDB" id="A0A1T5DJN4"/>
<dbReference type="EMBL" id="FUZA01000002">
    <property type="protein sequence ID" value="SKB71909.1"/>
    <property type="molecule type" value="Genomic_DNA"/>
</dbReference>
<evidence type="ECO:0000259" key="4">
    <source>
        <dbReference type="Pfam" id="PF01212"/>
    </source>
</evidence>
<name>A0A1T5DJN4_9BACT</name>
<organism evidence="5 6">
    <name type="scientific">Dyadobacter psychrophilus</name>
    <dbReference type="NCBI Taxonomy" id="651661"/>
    <lineage>
        <taxon>Bacteria</taxon>
        <taxon>Pseudomonadati</taxon>
        <taxon>Bacteroidota</taxon>
        <taxon>Cytophagia</taxon>
        <taxon>Cytophagales</taxon>
        <taxon>Spirosomataceae</taxon>
        <taxon>Dyadobacter</taxon>
    </lineage>
</organism>
<dbReference type="PANTHER" id="PTHR48097:SF9">
    <property type="entry name" value="L-THREONINE ALDOLASE"/>
    <property type="match status" value="1"/>
</dbReference>
<dbReference type="Gene3D" id="3.40.640.10">
    <property type="entry name" value="Type I PLP-dependent aspartate aminotransferase-like (Major domain)"/>
    <property type="match status" value="1"/>
</dbReference>
<evidence type="ECO:0000256" key="1">
    <source>
        <dbReference type="ARBA" id="ARBA00001933"/>
    </source>
</evidence>
<comment type="similarity">
    <text evidence="2">Belongs to the threonine aldolase family.</text>
</comment>
<dbReference type="GO" id="GO:0006567">
    <property type="term" value="P:L-threonine catabolic process"/>
    <property type="evidence" value="ECO:0007669"/>
    <property type="project" value="TreeGrafter"/>
</dbReference>
<dbReference type="Pfam" id="PF01212">
    <property type="entry name" value="Beta_elim_lyase"/>
    <property type="match status" value="1"/>
</dbReference>
<evidence type="ECO:0000256" key="3">
    <source>
        <dbReference type="ARBA" id="ARBA00022898"/>
    </source>
</evidence>
<evidence type="ECO:0000313" key="5">
    <source>
        <dbReference type="EMBL" id="SKB71909.1"/>
    </source>
</evidence>
<evidence type="ECO:0000313" key="6">
    <source>
        <dbReference type="Proteomes" id="UP000190897"/>
    </source>
</evidence>
<comment type="cofactor">
    <cofactor evidence="1">
        <name>pyridoxal 5'-phosphate</name>
        <dbReference type="ChEBI" id="CHEBI:597326"/>
    </cofactor>
</comment>
<dbReference type="OrthoDB" id="9774495at2"/>
<feature type="domain" description="Aromatic amino acid beta-eliminating lyase/threonine aldolase" evidence="4">
    <location>
        <begin position="68"/>
        <end position="307"/>
    </location>
</feature>
<gene>
    <name evidence="5" type="ORF">SAMN05660293_01670</name>
</gene>
<dbReference type="InterPro" id="IPR015421">
    <property type="entry name" value="PyrdxlP-dep_Trfase_major"/>
</dbReference>
<dbReference type="PANTHER" id="PTHR48097">
    <property type="entry name" value="L-THREONINE ALDOLASE-RELATED"/>
    <property type="match status" value="1"/>
</dbReference>
<dbReference type="RefSeq" id="WP_082214230.1">
    <property type="nucleotide sequence ID" value="NZ_FUZA01000002.1"/>
</dbReference>
<dbReference type="GO" id="GO:0006545">
    <property type="term" value="P:glycine biosynthetic process"/>
    <property type="evidence" value="ECO:0007669"/>
    <property type="project" value="TreeGrafter"/>
</dbReference>
<keyword evidence="3" id="KW-0663">Pyridoxal phosphate</keyword>
<evidence type="ECO:0000256" key="2">
    <source>
        <dbReference type="ARBA" id="ARBA00006966"/>
    </source>
</evidence>
<sequence>MQRRDFVKLGSMLAAAPGSAFAEKPFTQGVNNAQSVDFLNDGLVLSPREYAELLIKLADEGKIKPDCYSNGGVVEELENKFAQLLGKESSVFMPTGTLANHMAIRKLSGNNHRIIVQEQSHIYNDTGDAAQILSNLNLIPLGLNSVGFSVAEVEQVVAKTKAGRVEAHIGALAIETPVRRQQDRIVPFDQLKTMTDFARANGIKTHLDGARLFVQAVHENIEPSQYGALFDTVFTSMWKCFNASSGAILAGDKAFTEKLFHERRMFGGGLPASWPFAAVALHYADGFSNEYKKAWANAEKFFAEIEKNDKCKVVKLENGSHNVQLDILKTNLPKLRESLGKRNIRLSNPNTTGFILKVNPSINRTTPSSLAGYFLEAMKEAAA</sequence>
<dbReference type="GO" id="GO:0008732">
    <property type="term" value="F:L-allo-threonine aldolase activity"/>
    <property type="evidence" value="ECO:0007669"/>
    <property type="project" value="TreeGrafter"/>
</dbReference>